<protein>
    <submittedName>
        <fullName evidence="2">Uncharacterized protein</fullName>
    </submittedName>
</protein>
<proteinExistence type="predicted"/>
<feature type="region of interest" description="Disordered" evidence="1">
    <location>
        <begin position="1"/>
        <end position="33"/>
    </location>
</feature>
<dbReference type="RefSeq" id="XP_064663538.1">
    <property type="nucleotide sequence ID" value="XM_064797304.1"/>
</dbReference>
<dbReference type="AlphaFoldDB" id="A0AAV9PMY2"/>
<feature type="compositionally biased region" description="Gly residues" evidence="1">
    <location>
        <begin position="72"/>
        <end position="91"/>
    </location>
</feature>
<feature type="region of interest" description="Disordered" evidence="1">
    <location>
        <begin position="59"/>
        <end position="109"/>
    </location>
</feature>
<evidence type="ECO:0000313" key="3">
    <source>
        <dbReference type="Proteomes" id="UP001337655"/>
    </source>
</evidence>
<reference evidence="2 3" key="1">
    <citation type="submission" date="2023-08" db="EMBL/GenBank/DDBJ databases">
        <title>Black Yeasts Isolated from many extreme environments.</title>
        <authorList>
            <person name="Coleine C."/>
            <person name="Stajich J.E."/>
            <person name="Selbmann L."/>
        </authorList>
    </citation>
    <scope>NUCLEOTIDE SEQUENCE [LARGE SCALE GENOMIC DNA]</scope>
    <source>
        <strain evidence="2 3">CCFEE 5935</strain>
    </source>
</reference>
<accession>A0AAV9PMY2</accession>
<gene>
    <name evidence="2" type="ORF">LTR77_000036</name>
</gene>
<dbReference type="GeneID" id="89921388"/>
<feature type="compositionally biased region" description="Basic and acidic residues" evidence="1">
    <location>
        <begin position="10"/>
        <end position="26"/>
    </location>
</feature>
<sequence>MDQLPVLPPHSEDEGRERGFWDDSPRRRPPVPRLHLPRMSAVHARLGEQHRSQVWRLRQAAHAQASRRRDAGGGSGEGCGGWADGAGGTGAGAVSAAAGSAGGCAYGEG</sequence>
<organism evidence="2 3">
    <name type="scientific">Saxophila tyrrhenica</name>
    <dbReference type="NCBI Taxonomy" id="1690608"/>
    <lineage>
        <taxon>Eukaryota</taxon>
        <taxon>Fungi</taxon>
        <taxon>Dikarya</taxon>
        <taxon>Ascomycota</taxon>
        <taxon>Pezizomycotina</taxon>
        <taxon>Dothideomycetes</taxon>
        <taxon>Dothideomycetidae</taxon>
        <taxon>Mycosphaerellales</taxon>
        <taxon>Extremaceae</taxon>
        <taxon>Saxophila</taxon>
    </lineage>
</organism>
<feature type="compositionally biased region" description="Gly residues" evidence="1">
    <location>
        <begin position="100"/>
        <end position="109"/>
    </location>
</feature>
<dbReference type="Proteomes" id="UP001337655">
    <property type="component" value="Unassembled WGS sequence"/>
</dbReference>
<evidence type="ECO:0000256" key="1">
    <source>
        <dbReference type="SAM" id="MobiDB-lite"/>
    </source>
</evidence>
<comment type="caution">
    <text evidence="2">The sequence shown here is derived from an EMBL/GenBank/DDBJ whole genome shotgun (WGS) entry which is preliminary data.</text>
</comment>
<name>A0AAV9PMY2_9PEZI</name>
<evidence type="ECO:0000313" key="2">
    <source>
        <dbReference type="EMBL" id="KAK5174900.1"/>
    </source>
</evidence>
<keyword evidence="3" id="KW-1185">Reference proteome</keyword>
<dbReference type="EMBL" id="JAVRRT010000001">
    <property type="protein sequence ID" value="KAK5174900.1"/>
    <property type="molecule type" value="Genomic_DNA"/>
</dbReference>